<dbReference type="GO" id="GO:0005737">
    <property type="term" value="C:cytoplasm"/>
    <property type="evidence" value="ECO:0007669"/>
    <property type="project" value="TreeGrafter"/>
</dbReference>
<dbReference type="PANTHER" id="PTHR13759">
    <property type="entry name" value="TWINFILIN"/>
    <property type="match status" value="1"/>
</dbReference>
<feature type="region of interest" description="Disordered" evidence="8">
    <location>
        <begin position="88"/>
        <end position="116"/>
    </location>
</feature>
<evidence type="ECO:0000256" key="5">
    <source>
        <dbReference type="ARBA" id="ARBA00023203"/>
    </source>
</evidence>
<evidence type="ECO:0000256" key="8">
    <source>
        <dbReference type="SAM" id="MobiDB-lite"/>
    </source>
</evidence>
<evidence type="ECO:0000313" key="10">
    <source>
        <dbReference type="EMBL" id="CAE7940656.1"/>
    </source>
</evidence>
<dbReference type="GO" id="GO:0030042">
    <property type="term" value="P:actin filament depolymerization"/>
    <property type="evidence" value="ECO:0007669"/>
    <property type="project" value="TreeGrafter"/>
</dbReference>
<keyword evidence="5" id="KW-0009">Actin-binding</keyword>
<dbReference type="GO" id="GO:0051015">
    <property type="term" value="F:actin filament binding"/>
    <property type="evidence" value="ECO:0007669"/>
    <property type="project" value="TreeGrafter"/>
</dbReference>
<evidence type="ECO:0000256" key="7">
    <source>
        <dbReference type="ARBA" id="ARBA00038532"/>
    </source>
</evidence>
<comment type="subcellular location">
    <subcellularLocation>
        <location evidence="1">Cytoplasm</location>
        <location evidence="1">Cytoskeleton</location>
    </subcellularLocation>
</comment>
<dbReference type="EMBL" id="CAJNJA010091941">
    <property type="protein sequence ID" value="CAE7940656.1"/>
    <property type="molecule type" value="Genomic_DNA"/>
</dbReference>
<dbReference type="PROSITE" id="PS51263">
    <property type="entry name" value="ADF_H"/>
    <property type="match status" value="1"/>
</dbReference>
<keyword evidence="3" id="KW-0963">Cytoplasm</keyword>
<dbReference type="AlphaFoldDB" id="A0A813C973"/>
<comment type="subunit">
    <text evidence="7">Interacts with G-actin; ADP-actin form.</text>
</comment>
<name>A0A813C973_9DINO</name>
<accession>A0A813C973</accession>
<evidence type="ECO:0000256" key="2">
    <source>
        <dbReference type="ARBA" id="ARBA00009557"/>
    </source>
</evidence>
<evidence type="ECO:0000256" key="6">
    <source>
        <dbReference type="ARBA" id="ARBA00023212"/>
    </source>
</evidence>
<evidence type="ECO:0000259" key="9">
    <source>
        <dbReference type="PROSITE" id="PS51263"/>
    </source>
</evidence>
<dbReference type="InterPro" id="IPR029006">
    <property type="entry name" value="ADF-H/Gelsolin-like_dom_sf"/>
</dbReference>
<evidence type="ECO:0000256" key="4">
    <source>
        <dbReference type="ARBA" id="ARBA00022737"/>
    </source>
</evidence>
<feature type="domain" description="ADF-H" evidence="9">
    <location>
        <begin position="1"/>
        <end position="92"/>
    </location>
</feature>
<dbReference type="GO" id="GO:0003785">
    <property type="term" value="F:actin monomer binding"/>
    <property type="evidence" value="ECO:0007669"/>
    <property type="project" value="TreeGrafter"/>
</dbReference>
<dbReference type="GO" id="GO:0005884">
    <property type="term" value="C:actin filament"/>
    <property type="evidence" value="ECO:0007669"/>
    <property type="project" value="TreeGrafter"/>
</dbReference>
<evidence type="ECO:0000313" key="11">
    <source>
        <dbReference type="Proteomes" id="UP000601435"/>
    </source>
</evidence>
<reference evidence="10" key="1">
    <citation type="submission" date="2021-02" db="EMBL/GenBank/DDBJ databases">
        <authorList>
            <person name="Dougan E. K."/>
            <person name="Rhodes N."/>
            <person name="Thang M."/>
            <person name="Chan C."/>
        </authorList>
    </citation>
    <scope>NUCLEOTIDE SEQUENCE</scope>
</reference>
<feature type="non-terminal residue" evidence="10">
    <location>
        <position position="116"/>
    </location>
</feature>
<keyword evidence="11" id="KW-1185">Reference proteome</keyword>
<organism evidence="10 11">
    <name type="scientific">Symbiodinium necroappetens</name>
    <dbReference type="NCBI Taxonomy" id="1628268"/>
    <lineage>
        <taxon>Eukaryota</taxon>
        <taxon>Sar</taxon>
        <taxon>Alveolata</taxon>
        <taxon>Dinophyceae</taxon>
        <taxon>Suessiales</taxon>
        <taxon>Symbiodiniaceae</taxon>
        <taxon>Symbiodinium</taxon>
    </lineage>
</organism>
<dbReference type="InterPro" id="IPR028458">
    <property type="entry name" value="Twinfilin"/>
</dbReference>
<evidence type="ECO:0000256" key="3">
    <source>
        <dbReference type="ARBA" id="ARBA00022490"/>
    </source>
</evidence>
<proteinExistence type="inferred from homology"/>
<dbReference type="GO" id="GO:0051016">
    <property type="term" value="P:barbed-end actin filament capping"/>
    <property type="evidence" value="ECO:0007669"/>
    <property type="project" value="TreeGrafter"/>
</dbReference>
<dbReference type="Proteomes" id="UP000601435">
    <property type="component" value="Unassembled WGS sequence"/>
</dbReference>
<dbReference type="PANTHER" id="PTHR13759:SF1">
    <property type="entry name" value="TWINFILIN"/>
    <property type="match status" value="1"/>
</dbReference>
<keyword evidence="4" id="KW-0677">Repeat</keyword>
<dbReference type="InterPro" id="IPR002108">
    <property type="entry name" value="ADF-H"/>
</dbReference>
<dbReference type="Gene3D" id="3.40.20.10">
    <property type="entry name" value="Severin"/>
    <property type="match status" value="1"/>
</dbReference>
<comment type="similarity">
    <text evidence="2">Belongs to the actin-binding proteins ADF family. Twinfilin subfamily.</text>
</comment>
<gene>
    <name evidence="10" type="primary">twf</name>
    <name evidence="10" type="ORF">SNEC2469_LOCUS33976</name>
</gene>
<keyword evidence="6" id="KW-0206">Cytoskeleton</keyword>
<evidence type="ECO:0000256" key="1">
    <source>
        <dbReference type="ARBA" id="ARBA00004245"/>
    </source>
</evidence>
<protein>
    <submittedName>
        <fullName evidence="10">Twf protein</fullName>
    </submittedName>
</protein>
<feature type="compositionally biased region" description="Basic and acidic residues" evidence="8">
    <location>
        <begin position="90"/>
        <end position="116"/>
    </location>
</feature>
<comment type="caution">
    <text evidence="10">The sequence shown here is derived from an EMBL/GenBank/DDBJ whole genome shotgun (WGS) entry which is preliminary data.</text>
</comment>
<dbReference type="SUPFAM" id="SSF55753">
    <property type="entry name" value="Actin depolymerizing proteins"/>
    <property type="match status" value="1"/>
</dbReference>
<sequence>MADIRLQAVVAELSDSEPCLVLVSLEGLLPDAASPDWAMIAWTPADAPVKLRMLCASSRRTLREEFADFSFREYNATERSEVTLAQYVESTRDRTEDDRHAAMTRDEIDQEEVRKQ</sequence>
<dbReference type="Pfam" id="PF00241">
    <property type="entry name" value="Cofilin_ADF"/>
    <property type="match status" value="1"/>
</dbReference>
<dbReference type="OrthoDB" id="436285at2759"/>